<proteinExistence type="inferred from homology"/>
<dbReference type="SUPFAM" id="SSF58104">
    <property type="entry name" value="Methyl-accepting chemotaxis protein (MCP) signaling domain"/>
    <property type="match status" value="1"/>
</dbReference>
<reference evidence="6 7" key="1">
    <citation type="submission" date="2018-02" db="EMBL/GenBank/DDBJ databases">
        <title>Novel Leptospira species isolated from soil and water in Japan.</title>
        <authorList>
            <person name="Nakao R."/>
            <person name="Masuzawa T."/>
        </authorList>
    </citation>
    <scope>NUCLEOTIDE SEQUENCE [LARGE SCALE GENOMIC DNA]</scope>
    <source>
        <strain evidence="6 7">YH101</strain>
    </source>
</reference>
<dbReference type="SMART" id="SM00283">
    <property type="entry name" value="MA"/>
    <property type="match status" value="1"/>
</dbReference>
<comment type="similarity">
    <text evidence="2">Belongs to the methyl-accepting chemotaxis (MCP) protein family.</text>
</comment>
<evidence type="ECO:0000313" key="7">
    <source>
        <dbReference type="Proteomes" id="UP000245133"/>
    </source>
</evidence>
<protein>
    <submittedName>
        <fullName evidence="6">Methyl-accepting chemotaxis protein signaling domain protein</fullName>
    </submittedName>
</protein>
<keyword evidence="1" id="KW-0145">Chemotaxis</keyword>
<evidence type="ECO:0000256" key="4">
    <source>
        <dbReference type="SAM" id="Phobius"/>
    </source>
</evidence>
<feature type="transmembrane region" description="Helical" evidence="4">
    <location>
        <begin position="16"/>
        <end position="35"/>
    </location>
</feature>
<evidence type="ECO:0000313" key="6">
    <source>
        <dbReference type="EMBL" id="GBF50386.1"/>
    </source>
</evidence>
<accession>A0A2P2E0R7</accession>
<dbReference type="AlphaFoldDB" id="A0A2P2E0R7"/>
<evidence type="ECO:0000256" key="3">
    <source>
        <dbReference type="PROSITE-ProRule" id="PRU00284"/>
    </source>
</evidence>
<dbReference type="RefSeq" id="WP_108976241.1">
    <property type="nucleotide sequence ID" value="NZ_BFBB01000004.1"/>
</dbReference>
<dbReference type="GO" id="GO:0005886">
    <property type="term" value="C:plasma membrane"/>
    <property type="evidence" value="ECO:0007669"/>
    <property type="project" value="TreeGrafter"/>
</dbReference>
<dbReference type="OrthoDB" id="9816519at2"/>
<dbReference type="GO" id="GO:0004888">
    <property type="term" value="F:transmembrane signaling receptor activity"/>
    <property type="evidence" value="ECO:0007669"/>
    <property type="project" value="TreeGrafter"/>
</dbReference>
<comment type="caution">
    <text evidence="6">The sequence shown here is derived from an EMBL/GenBank/DDBJ whole genome shotgun (WGS) entry which is preliminary data.</text>
</comment>
<evidence type="ECO:0000256" key="1">
    <source>
        <dbReference type="ARBA" id="ARBA00022500"/>
    </source>
</evidence>
<keyword evidence="4" id="KW-1133">Transmembrane helix</keyword>
<dbReference type="GO" id="GO:0006935">
    <property type="term" value="P:chemotaxis"/>
    <property type="evidence" value="ECO:0007669"/>
    <property type="project" value="UniProtKB-KW"/>
</dbReference>
<gene>
    <name evidence="6" type="ORF">LPTSP4_19110</name>
</gene>
<dbReference type="PANTHER" id="PTHR43531:SF11">
    <property type="entry name" value="METHYL-ACCEPTING CHEMOTAXIS PROTEIN 3"/>
    <property type="match status" value="1"/>
</dbReference>
<feature type="transmembrane region" description="Helical" evidence="4">
    <location>
        <begin position="68"/>
        <end position="86"/>
    </location>
</feature>
<dbReference type="InterPro" id="IPR004089">
    <property type="entry name" value="MCPsignal_dom"/>
</dbReference>
<feature type="transmembrane region" description="Helical" evidence="4">
    <location>
        <begin position="98"/>
        <end position="122"/>
    </location>
</feature>
<feature type="domain" description="Methyl-accepting transducer" evidence="5">
    <location>
        <begin position="234"/>
        <end position="470"/>
    </location>
</feature>
<dbReference type="PANTHER" id="PTHR43531">
    <property type="entry name" value="PROTEIN ICFG"/>
    <property type="match status" value="1"/>
</dbReference>
<keyword evidence="7" id="KW-1185">Reference proteome</keyword>
<sequence length="518" mass="57721">MEEKLQMILRQRRRKIDIFFVWVFILHTPVVYLFSLGYGSTLLVSTASFLLSLISLFFFFIAKDTLFLRVWNAVTTMLFSAVLIQAQAGRIEMHFHVFSGLAILFIYEDWKILPVAALTIALHHLIGNYIQEAGVSVFGSPLIVYGYGTGLEIVFIHAIFVVFETAVLAFFSYRSYLELKTQVTLQNNLETVMSGVREAVDAVTEGSNHFSKNSDIISKQLHEFDISFRSQSSSMESISASTEQTSAASQLILNGSQEQIKEVKAVDALNSKLFQLTSGFVDSLEGMRAKIQESADRVRKTEIEFIDLYKSMQIAVDDSDRMEEILELISGIADKVNLLSLNASIEAARAGDAGRGFAVVAAEISKLADSTAEATKNISNISSKIKQAIQLSFSKSNSINQTVETFVRSIIASEDGIRHLAESIQSNLRAFEDQKDALDVLLKIAEEMSLSTKEQTQSLADISSAIAQLNENTQNHLQMTMELVTKIDTADGIFKSLRHSIQHLKQTIEDDEEKFLSK</sequence>
<keyword evidence="4" id="KW-0812">Transmembrane</keyword>
<dbReference type="EMBL" id="BFBB01000004">
    <property type="protein sequence ID" value="GBF50386.1"/>
    <property type="molecule type" value="Genomic_DNA"/>
</dbReference>
<organism evidence="6 7">
    <name type="scientific">Leptospira ryugenii</name>
    <dbReference type="NCBI Taxonomy" id="1917863"/>
    <lineage>
        <taxon>Bacteria</taxon>
        <taxon>Pseudomonadati</taxon>
        <taxon>Spirochaetota</taxon>
        <taxon>Spirochaetia</taxon>
        <taxon>Leptospirales</taxon>
        <taxon>Leptospiraceae</taxon>
        <taxon>Leptospira</taxon>
    </lineage>
</organism>
<dbReference type="GO" id="GO:0007165">
    <property type="term" value="P:signal transduction"/>
    <property type="evidence" value="ECO:0007669"/>
    <property type="project" value="UniProtKB-KW"/>
</dbReference>
<dbReference type="PROSITE" id="PS50111">
    <property type="entry name" value="CHEMOTAXIS_TRANSDUC_2"/>
    <property type="match status" value="1"/>
</dbReference>
<keyword evidence="4" id="KW-0472">Membrane</keyword>
<dbReference type="Gene3D" id="1.10.287.950">
    <property type="entry name" value="Methyl-accepting chemotaxis protein"/>
    <property type="match status" value="1"/>
</dbReference>
<evidence type="ECO:0000256" key="2">
    <source>
        <dbReference type="ARBA" id="ARBA00029447"/>
    </source>
</evidence>
<feature type="transmembrane region" description="Helical" evidence="4">
    <location>
        <begin position="41"/>
        <end position="61"/>
    </location>
</feature>
<dbReference type="Proteomes" id="UP000245133">
    <property type="component" value="Unassembled WGS sequence"/>
</dbReference>
<evidence type="ECO:0000259" key="5">
    <source>
        <dbReference type="PROSITE" id="PS50111"/>
    </source>
</evidence>
<dbReference type="InterPro" id="IPR051310">
    <property type="entry name" value="MCP_chemotaxis"/>
</dbReference>
<dbReference type="Pfam" id="PF00015">
    <property type="entry name" value="MCPsignal"/>
    <property type="match status" value="1"/>
</dbReference>
<keyword evidence="3" id="KW-0807">Transducer</keyword>
<name>A0A2P2E0R7_9LEPT</name>